<reference evidence="2 3" key="1">
    <citation type="submission" date="2021-06" db="EMBL/GenBank/DDBJ databases">
        <authorList>
            <person name="Kallberg Y."/>
            <person name="Tangrot J."/>
            <person name="Rosling A."/>
        </authorList>
    </citation>
    <scope>NUCLEOTIDE SEQUENCE [LARGE SCALE GENOMIC DNA]</scope>
    <source>
        <strain evidence="2 3">120-4 pot B 10/14</strain>
    </source>
</reference>
<evidence type="ECO:0000313" key="3">
    <source>
        <dbReference type="Proteomes" id="UP000789901"/>
    </source>
</evidence>
<evidence type="ECO:0000313" key="2">
    <source>
        <dbReference type="EMBL" id="CAG8850497.1"/>
    </source>
</evidence>
<gene>
    <name evidence="2" type="ORF">GMARGA_LOCUS40239</name>
</gene>
<sequence>KIDFNSTAKSSEDSDLESDIDFENPIQALENELLSNIQLKDHFKQPLIQLTKYNI</sequence>
<keyword evidence="3" id="KW-1185">Reference proteome</keyword>
<dbReference type="EMBL" id="CAJVQB010101366">
    <property type="protein sequence ID" value="CAG8850497.1"/>
    <property type="molecule type" value="Genomic_DNA"/>
</dbReference>
<name>A0ABN7X873_GIGMA</name>
<feature type="non-terminal residue" evidence="2">
    <location>
        <position position="1"/>
    </location>
</feature>
<protein>
    <submittedName>
        <fullName evidence="2">29479_t:CDS:1</fullName>
    </submittedName>
</protein>
<feature type="region of interest" description="Disordered" evidence="1">
    <location>
        <begin position="1"/>
        <end position="21"/>
    </location>
</feature>
<proteinExistence type="predicted"/>
<dbReference type="Proteomes" id="UP000789901">
    <property type="component" value="Unassembled WGS sequence"/>
</dbReference>
<organism evidence="2 3">
    <name type="scientific">Gigaspora margarita</name>
    <dbReference type="NCBI Taxonomy" id="4874"/>
    <lineage>
        <taxon>Eukaryota</taxon>
        <taxon>Fungi</taxon>
        <taxon>Fungi incertae sedis</taxon>
        <taxon>Mucoromycota</taxon>
        <taxon>Glomeromycotina</taxon>
        <taxon>Glomeromycetes</taxon>
        <taxon>Diversisporales</taxon>
        <taxon>Gigasporaceae</taxon>
        <taxon>Gigaspora</taxon>
    </lineage>
</organism>
<comment type="caution">
    <text evidence="2">The sequence shown here is derived from an EMBL/GenBank/DDBJ whole genome shotgun (WGS) entry which is preliminary data.</text>
</comment>
<feature type="non-terminal residue" evidence="2">
    <location>
        <position position="55"/>
    </location>
</feature>
<evidence type="ECO:0000256" key="1">
    <source>
        <dbReference type="SAM" id="MobiDB-lite"/>
    </source>
</evidence>
<accession>A0ABN7X873</accession>